<reference evidence="3 4" key="1">
    <citation type="journal article" date="2019" name="Sci. Rep.">
        <title>Orb-weaving spider Araneus ventricosus genome elucidates the spidroin gene catalogue.</title>
        <authorList>
            <person name="Kono N."/>
            <person name="Nakamura H."/>
            <person name="Ohtoshi R."/>
            <person name="Moran D.A.P."/>
            <person name="Shinohara A."/>
            <person name="Yoshida Y."/>
            <person name="Fujiwara M."/>
            <person name="Mori M."/>
            <person name="Tomita M."/>
            <person name="Arakawa K."/>
        </authorList>
    </citation>
    <scope>NUCLEOTIDE SEQUENCE [LARGE SCALE GENOMIC DNA]</scope>
</reference>
<organism evidence="3 4">
    <name type="scientific">Araneus ventricosus</name>
    <name type="common">Orbweaver spider</name>
    <name type="synonym">Epeira ventricosa</name>
    <dbReference type="NCBI Taxonomy" id="182803"/>
    <lineage>
        <taxon>Eukaryota</taxon>
        <taxon>Metazoa</taxon>
        <taxon>Ecdysozoa</taxon>
        <taxon>Arthropoda</taxon>
        <taxon>Chelicerata</taxon>
        <taxon>Arachnida</taxon>
        <taxon>Araneae</taxon>
        <taxon>Araneomorphae</taxon>
        <taxon>Entelegynae</taxon>
        <taxon>Araneoidea</taxon>
        <taxon>Araneidae</taxon>
        <taxon>Araneus</taxon>
    </lineage>
</organism>
<proteinExistence type="predicted"/>
<sequence>MVTSVLLILLLLFNLISEGRNHVGQPCNKIFRICLSSNSYCDKENICRCKPEYPVNISLHSCKKGKQYSEKCEYSEECYYYDPNSYCSQLPYRSTCECHTGFIFNEVTRICESIGKEPPKTSNLVFPTAIGGTLAFASVIFFCLVAWQVCKRQNVYSRVFSRRSASLRSRYHSAYSEGSGPVPSAPTADETLPTYDTALSLKISEDCEPPPSYEEVIGQADEAQTATSKA</sequence>
<evidence type="ECO:0000256" key="1">
    <source>
        <dbReference type="SAM" id="Phobius"/>
    </source>
</evidence>
<dbReference type="Proteomes" id="UP000499080">
    <property type="component" value="Unassembled WGS sequence"/>
</dbReference>
<dbReference type="OrthoDB" id="6409533at2759"/>
<name>A0A4Y2E0L4_ARAVE</name>
<evidence type="ECO:0000313" key="3">
    <source>
        <dbReference type="EMBL" id="GBM21434.1"/>
    </source>
</evidence>
<dbReference type="AlphaFoldDB" id="A0A4Y2E0L4"/>
<comment type="caution">
    <text evidence="3">The sequence shown here is derived from an EMBL/GenBank/DDBJ whole genome shotgun (WGS) entry which is preliminary data.</text>
</comment>
<keyword evidence="4" id="KW-1185">Reference proteome</keyword>
<accession>A0A4Y2E0L4</accession>
<dbReference type="EMBL" id="BGPR01000460">
    <property type="protein sequence ID" value="GBM21434.1"/>
    <property type="molecule type" value="Genomic_DNA"/>
</dbReference>
<gene>
    <name evidence="3" type="ORF">AVEN_161050_2</name>
</gene>
<keyword evidence="1" id="KW-0812">Transmembrane</keyword>
<evidence type="ECO:0000313" key="4">
    <source>
        <dbReference type="Proteomes" id="UP000499080"/>
    </source>
</evidence>
<keyword evidence="1" id="KW-1133">Transmembrane helix</keyword>
<protein>
    <recommendedName>
        <fullName evidence="5">EB domain-containing protein</fullName>
    </recommendedName>
</protein>
<evidence type="ECO:0000256" key="2">
    <source>
        <dbReference type="SAM" id="SignalP"/>
    </source>
</evidence>
<feature type="transmembrane region" description="Helical" evidence="1">
    <location>
        <begin position="124"/>
        <end position="147"/>
    </location>
</feature>
<evidence type="ECO:0008006" key="5">
    <source>
        <dbReference type="Google" id="ProtNLM"/>
    </source>
</evidence>
<keyword evidence="1" id="KW-0472">Membrane</keyword>
<feature type="signal peptide" evidence="2">
    <location>
        <begin position="1"/>
        <end position="19"/>
    </location>
</feature>
<feature type="chain" id="PRO_5021454941" description="EB domain-containing protein" evidence="2">
    <location>
        <begin position="20"/>
        <end position="230"/>
    </location>
</feature>
<keyword evidence="2" id="KW-0732">Signal</keyword>